<gene>
    <name evidence="1" type="ordered locus">Hden_2262</name>
</gene>
<dbReference type="KEGG" id="hdn:Hden_2262"/>
<evidence type="ECO:0000313" key="1">
    <source>
        <dbReference type="EMBL" id="ADJ24060.1"/>
    </source>
</evidence>
<accession>D8JR75</accession>
<evidence type="ECO:0000313" key="2">
    <source>
        <dbReference type="Proteomes" id="UP000002033"/>
    </source>
</evidence>
<keyword evidence="2" id="KW-1185">Reference proteome</keyword>
<dbReference type="Proteomes" id="UP000002033">
    <property type="component" value="Chromosome"/>
</dbReference>
<dbReference type="AlphaFoldDB" id="D8JR75"/>
<name>D8JR75_HYPDA</name>
<dbReference type="HOGENOM" id="CLU_2601300_0_0_5"/>
<sequence>MHPWMAVWIWSEAISRIVRDSILGVSNNVGSIQPFEAASQPIRLGDYFQTEIVTHPLPTNLLDRLADLYWTERESELPI</sequence>
<proteinExistence type="predicted"/>
<dbReference type="EMBL" id="CP002083">
    <property type="protein sequence ID" value="ADJ24060.1"/>
    <property type="molecule type" value="Genomic_DNA"/>
</dbReference>
<reference evidence="2" key="1">
    <citation type="journal article" date="2011" name="J. Bacteriol.">
        <title>Genome sequences of eight morphologically diverse alphaproteobacteria.</title>
        <authorList>
            <consortium name="US DOE Joint Genome Institute"/>
            <person name="Brown P.J."/>
            <person name="Kysela D.T."/>
            <person name="Buechlein A."/>
            <person name="Hemmerich C."/>
            <person name="Brun Y.V."/>
        </authorList>
    </citation>
    <scope>NUCLEOTIDE SEQUENCE [LARGE SCALE GENOMIC DNA]</scope>
    <source>
        <strain evidence="2">ATCC 51888 / DSM 1869 / NCIB 11706 / TK 0415</strain>
    </source>
</reference>
<protein>
    <submittedName>
        <fullName evidence="1">Uncharacterized protein</fullName>
    </submittedName>
</protein>
<organism evidence="1 2">
    <name type="scientific">Hyphomicrobium denitrificans (strain ATCC 51888 / DSM 1869 / NCIMB 11706 / TK 0415)</name>
    <dbReference type="NCBI Taxonomy" id="582899"/>
    <lineage>
        <taxon>Bacteria</taxon>
        <taxon>Pseudomonadati</taxon>
        <taxon>Pseudomonadota</taxon>
        <taxon>Alphaproteobacteria</taxon>
        <taxon>Hyphomicrobiales</taxon>
        <taxon>Hyphomicrobiaceae</taxon>
        <taxon>Hyphomicrobium</taxon>
    </lineage>
</organism>